<sequence length="177" mass="19923">MQMFENFHLQIEHYFLVFLLDYCPQPVRIDNSSSLETQAKEQGSNPEPGFLWASGPVNRGTACLRFSGIEPPQADTKRIDPCTTNQEQTQERGTGLWPGPMTSTPEQDNQAAKLRFLTNGRTPRPGAILPPLDPSTQFPWPWPSQCLDGPPMENVKFGGGYYIDPRTPRSKLITIFE</sequence>
<evidence type="ECO:0000313" key="1">
    <source>
        <dbReference type="EMBL" id="KAJ9068249.1"/>
    </source>
</evidence>
<gene>
    <name evidence="1" type="ORF">DSO57_1030543</name>
</gene>
<dbReference type="Proteomes" id="UP001165960">
    <property type="component" value="Unassembled WGS sequence"/>
</dbReference>
<accession>A0ACC2T140</accession>
<reference evidence="1" key="1">
    <citation type="submission" date="2022-04" db="EMBL/GenBank/DDBJ databases">
        <title>Genome of the entomopathogenic fungus Entomophthora muscae.</title>
        <authorList>
            <person name="Elya C."/>
            <person name="Lovett B.R."/>
            <person name="Lee E."/>
            <person name="Macias A.M."/>
            <person name="Hajek A.E."/>
            <person name="De Bivort B.L."/>
            <person name="Kasson M.T."/>
            <person name="De Fine Licht H.H."/>
            <person name="Stajich J.E."/>
        </authorList>
    </citation>
    <scope>NUCLEOTIDE SEQUENCE</scope>
    <source>
        <strain evidence="1">Berkeley</strain>
    </source>
</reference>
<dbReference type="EMBL" id="QTSX02003761">
    <property type="protein sequence ID" value="KAJ9068249.1"/>
    <property type="molecule type" value="Genomic_DNA"/>
</dbReference>
<organism evidence="1 2">
    <name type="scientific">Entomophthora muscae</name>
    <dbReference type="NCBI Taxonomy" id="34485"/>
    <lineage>
        <taxon>Eukaryota</taxon>
        <taxon>Fungi</taxon>
        <taxon>Fungi incertae sedis</taxon>
        <taxon>Zoopagomycota</taxon>
        <taxon>Entomophthoromycotina</taxon>
        <taxon>Entomophthoromycetes</taxon>
        <taxon>Entomophthorales</taxon>
        <taxon>Entomophthoraceae</taxon>
        <taxon>Entomophthora</taxon>
    </lineage>
</organism>
<comment type="caution">
    <text evidence="1">The sequence shown here is derived from an EMBL/GenBank/DDBJ whole genome shotgun (WGS) entry which is preliminary data.</text>
</comment>
<evidence type="ECO:0000313" key="2">
    <source>
        <dbReference type="Proteomes" id="UP001165960"/>
    </source>
</evidence>
<protein>
    <submittedName>
        <fullName evidence="1">Uncharacterized protein</fullName>
    </submittedName>
</protein>
<proteinExistence type="predicted"/>
<keyword evidence="2" id="KW-1185">Reference proteome</keyword>
<name>A0ACC2T140_9FUNG</name>